<sequence>MSQPRSDISIDPLTDLNISIRSSDNANHNTPSGPTEASGDAVFTQLSSEGGTPSASPSRSEAERPPKRYPFDDAMSEETKALGVTRAEPETFMVSMPTVSSHWYEKDPRKRIHTRKYLVKRMDTTPNPVSLSDAPEHDAGGSPSNPDSALASCELYMHRGRGAGTCCPSANKVSTTTSLNPAQRVFSQWTAADPSGPHVKLRQGVVFYPSSKAYSVPDDGSIKEPEFEGYQNTQLYVGIDAYTNPNNNPVWRPSKVYLSEIGTLVTKDRLDHDAPPDQQDHSYRVQQIKLDEDTKTKFQQQLDLLRERDFTAGAHHFPLVDPTIFTGDGGEGSAKGKVQRTVISWNDQLECIAGLKDGDQYFGVSTTPEYGQRFPGPFNPSVENCYDSAIVAWKVLETDNGTGSPGHDE</sequence>
<dbReference type="AlphaFoldDB" id="A0A1B9GLN0"/>
<evidence type="ECO:0000313" key="3">
    <source>
        <dbReference type="Proteomes" id="UP000092666"/>
    </source>
</evidence>
<evidence type="ECO:0000313" key="2">
    <source>
        <dbReference type="EMBL" id="OCF31980.1"/>
    </source>
</evidence>
<feature type="compositionally biased region" description="Polar residues" evidence="1">
    <location>
        <begin position="44"/>
        <end position="59"/>
    </location>
</feature>
<accession>A0A1B9GLN0</accession>
<reference evidence="3" key="2">
    <citation type="submission" date="2013-12" db="EMBL/GenBank/DDBJ databases">
        <title>Evolution of pathogenesis and genome organization in the Tremellales.</title>
        <authorList>
            <person name="Cuomo C."/>
            <person name="Litvintseva A."/>
            <person name="Heitman J."/>
            <person name="Chen Y."/>
            <person name="Sun S."/>
            <person name="Springer D."/>
            <person name="Dromer F."/>
            <person name="Young S."/>
            <person name="Zeng Q."/>
            <person name="Chapman S."/>
            <person name="Gujja S."/>
            <person name="Saif S."/>
            <person name="Birren B."/>
        </authorList>
    </citation>
    <scope>NUCLEOTIDE SEQUENCE [LARGE SCALE GENOMIC DNA]</scope>
    <source>
        <strain evidence="3">BCC8398</strain>
    </source>
</reference>
<keyword evidence="3" id="KW-1185">Reference proteome</keyword>
<feature type="compositionally biased region" description="Basic and acidic residues" evidence="1">
    <location>
        <begin position="60"/>
        <end position="71"/>
    </location>
</feature>
<organism evidence="2 3">
    <name type="scientific">Kwoniella heveanensis BCC8398</name>
    <dbReference type="NCBI Taxonomy" id="1296120"/>
    <lineage>
        <taxon>Eukaryota</taxon>
        <taxon>Fungi</taxon>
        <taxon>Dikarya</taxon>
        <taxon>Basidiomycota</taxon>
        <taxon>Agaricomycotina</taxon>
        <taxon>Tremellomycetes</taxon>
        <taxon>Tremellales</taxon>
        <taxon>Cryptococcaceae</taxon>
        <taxon>Kwoniella</taxon>
    </lineage>
</organism>
<feature type="compositionally biased region" description="Polar residues" evidence="1">
    <location>
        <begin position="16"/>
        <end position="35"/>
    </location>
</feature>
<gene>
    <name evidence="2" type="ORF">I316_06366</name>
</gene>
<dbReference type="EMBL" id="KI669511">
    <property type="protein sequence ID" value="OCF31980.1"/>
    <property type="molecule type" value="Genomic_DNA"/>
</dbReference>
<feature type="region of interest" description="Disordered" evidence="1">
    <location>
        <begin position="1"/>
        <end position="80"/>
    </location>
</feature>
<name>A0A1B9GLN0_9TREE</name>
<reference evidence="2 3" key="1">
    <citation type="submission" date="2013-07" db="EMBL/GenBank/DDBJ databases">
        <title>The Genome Sequence of Cryptococcus heveanensis BCC8398.</title>
        <authorList>
            <consortium name="The Broad Institute Genome Sequencing Platform"/>
            <person name="Cuomo C."/>
            <person name="Litvintseva A."/>
            <person name="Chen Y."/>
            <person name="Heitman J."/>
            <person name="Sun S."/>
            <person name="Springer D."/>
            <person name="Dromer F."/>
            <person name="Young S.K."/>
            <person name="Zeng Q."/>
            <person name="Gargeya S."/>
            <person name="Fitzgerald M."/>
            <person name="Abouelleil A."/>
            <person name="Alvarado L."/>
            <person name="Berlin A.M."/>
            <person name="Chapman S.B."/>
            <person name="Dewar J."/>
            <person name="Goldberg J."/>
            <person name="Griggs A."/>
            <person name="Gujja S."/>
            <person name="Hansen M."/>
            <person name="Howarth C."/>
            <person name="Imamovic A."/>
            <person name="Larimer J."/>
            <person name="McCowan C."/>
            <person name="Murphy C."/>
            <person name="Pearson M."/>
            <person name="Priest M."/>
            <person name="Roberts A."/>
            <person name="Saif S."/>
            <person name="Shea T."/>
            <person name="Sykes S."/>
            <person name="Wortman J."/>
            <person name="Nusbaum C."/>
            <person name="Birren B."/>
        </authorList>
    </citation>
    <scope>NUCLEOTIDE SEQUENCE [LARGE SCALE GENOMIC DNA]</scope>
    <source>
        <strain evidence="2 3">BCC8398</strain>
    </source>
</reference>
<feature type="region of interest" description="Disordered" evidence="1">
    <location>
        <begin position="123"/>
        <end position="146"/>
    </location>
</feature>
<protein>
    <submittedName>
        <fullName evidence="2">Uncharacterized protein</fullName>
    </submittedName>
</protein>
<proteinExistence type="predicted"/>
<evidence type="ECO:0000256" key="1">
    <source>
        <dbReference type="SAM" id="MobiDB-lite"/>
    </source>
</evidence>
<dbReference type="Proteomes" id="UP000092666">
    <property type="component" value="Unassembled WGS sequence"/>
</dbReference>